<evidence type="ECO:0000313" key="2">
    <source>
        <dbReference type="Proteomes" id="UP001281761"/>
    </source>
</evidence>
<proteinExistence type="predicted"/>
<sequence length="117" mass="13209">MELYLCFDGSVRLGFLDSTCPVPKLDDALGYNVQNSLSLFSFVGHVSVCNESTGLTGKTMNCQMEIKEGDSMEAHSFQDFLRQFGLGYQTTSIRFDRITHQTQPTPITSDMTEYTWE</sequence>
<reference evidence="1 2" key="1">
    <citation type="journal article" date="2022" name="bioRxiv">
        <title>Genomics of Preaxostyla Flagellates Illuminates Evolutionary Transitions and the Path Towards Mitochondrial Loss.</title>
        <authorList>
            <person name="Novak L.V.F."/>
            <person name="Treitli S.C."/>
            <person name="Pyrih J."/>
            <person name="Halakuc P."/>
            <person name="Pipaliya S.V."/>
            <person name="Vacek V."/>
            <person name="Brzon O."/>
            <person name="Soukal P."/>
            <person name="Eme L."/>
            <person name="Dacks J.B."/>
            <person name="Karnkowska A."/>
            <person name="Elias M."/>
            <person name="Hampl V."/>
        </authorList>
    </citation>
    <scope>NUCLEOTIDE SEQUENCE [LARGE SCALE GENOMIC DNA]</scope>
    <source>
        <strain evidence="1">NAU3</strain>
        <tissue evidence="1">Gut</tissue>
    </source>
</reference>
<dbReference type="Proteomes" id="UP001281761">
    <property type="component" value="Unassembled WGS sequence"/>
</dbReference>
<organism evidence="1 2">
    <name type="scientific">Blattamonas nauphoetae</name>
    <dbReference type="NCBI Taxonomy" id="2049346"/>
    <lineage>
        <taxon>Eukaryota</taxon>
        <taxon>Metamonada</taxon>
        <taxon>Preaxostyla</taxon>
        <taxon>Oxymonadida</taxon>
        <taxon>Blattamonas</taxon>
    </lineage>
</organism>
<protein>
    <submittedName>
        <fullName evidence="1">Uncharacterized protein</fullName>
    </submittedName>
</protein>
<keyword evidence="2" id="KW-1185">Reference proteome</keyword>
<comment type="caution">
    <text evidence="1">The sequence shown here is derived from an EMBL/GenBank/DDBJ whole genome shotgun (WGS) entry which is preliminary data.</text>
</comment>
<name>A0ABQ9YJU9_9EUKA</name>
<accession>A0ABQ9YJU9</accession>
<evidence type="ECO:0000313" key="1">
    <source>
        <dbReference type="EMBL" id="KAK2964017.1"/>
    </source>
</evidence>
<dbReference type="EMBL" id="JARBJD010000004">
    <property type="protein sequence ID" value="KAK2964017.1"/>
    <property type="molecule type" value="Genomic_DNA"/>
</dbReference>
<gene>
    <name evidence="1" type="ORF">BLNAU_1098</name>
</gene>